<feature type="compositionally biased region" description="Low complexity" evidence="1">
    <location>
        <begin position="639"/>
        <end position="648"/>
    </location>
</feature>
<reference evidence="3 4" key="1">
    <citation type="submission" date="2012-10" db="EMBL/GenBank/DDBJ databases">
        <authorList>
            <person name="Zafar N."/>
            <person name="Inman J."/>
            <person name="Hall N."/>
            <person name="Lorenzi H."/>
            <person name="Caler E."/>
        </authorList>
    </citation>
    <scope>NUCLEOTIDE SEQUENCE [LARGE SCALE GENOMIC DNA]</scope>
    <source>
        <strain evidence="3 4">IP1</strain>
    </source>
</reference>
<dbReference type="VEuPathDB" id="AmoebaDB:EIN_134220"/>
<dbReference type="GO" id="GO:0042147">
    <property type="term" value="P:retrograde transport, endosome to Golgi"/>
    <property type="evidence" value="ECO:0007669"/>
    <property type="project" value="InterPro"/>
</dbReference>
<feature type="compositionally biased region" description="Basic and acidic residues" evidence="1">
    <location>
        <begin position="626"/>
        <end position="635"/>
    </location>
</feature>
<evidence type="ECO:0000259" key="2">
    <source>
        <dbReference type="Pfam" id="PF04100"/>
    </source>
</evidence>
<dbReference type="OrthoDB" id="10261632at2759"/>
<feature type="compositionally biased region" description="Basic and acidic residues" evidence="1">
    <location>
        <begin position="349"/>
        <end position="378"/>
    </location>
</feature>
<dbReference type="EMBL" id="KB207027">
    <property type="protein sequence ID" value="ELP85888.1"/>
    <property type="molecule type" value="Genomic_DNA"/>
</dbReference>
<protein>
    <recommendedName>
        <fullName evidence="2">Vps53 N-terminal domain-containing protein</fullName>
    </recommendedName>
</protein>
<dbReference type="GO" id="GO:0005829">
    <property type="term" value="C:cytosol"/>
    <property type="evidence" value="ECO:0007669"/>
    <property type="project" value="GOC"/>
</dbReference>
<evidence type="ECO:0000256" key="1">
    <source>
        <dbReference type="SAM" id="MobiDB-lite"/>
    </source>
</evidence>
<dbReference type="RefSeq" id="XP_004185234.1">
    <property type="nucleotide sequence ID" value="XM_004185186.1"/>
</dbReference>
<dbReference type="PANTHER" id="PTHR12820:SF0">
    <property type="entry name" value="VACUOLAR PROTEIN SORTING-ASSOCIATED PROTEIN 53 HOMOLOG"/>
    <property type="match status" value="1"/>
</dbReference>
<feature type="compositionally biased region" description="Basic and acidic residues" evidence="1">
    <location>
        <begin position="409"/>
        <end position="424"/>
    </location>
</feature>
<dbReference type="GeneID" id="14884950"/>
<evidence type="ECO:0000313" key="3">
    <source>
        <dbReference type="EMBL" id="ELP85888.1"/>
    </source>
</evidence>
<sequence>MEASTPRKLSTQIASANFDAVGYINALEIDLDRNFADVYVKMTNTFNQAEKDLSKQVINSFDKLDSTNESLNEASQEIEEVTKNMWAIKSFSLYEEERVFGVSEAMRSLGQAKENLELIIQLITQLDRLNELVTSLSPLIKGKKVIELLDVMQHLNPLIKQFREYSDVEHIGNTLHVYDEETVNIMNESKTILSAYEENTMNKKQIITTMQVIEETDNVKEFVKWVSGHLINGYNNAFPISGPSAGIDGVEKRYTWFKQKYEEFEKKFEGVFPEQWEVKTSFILEFVDATKIAFDLLLKNKDQASPNFLNVVSRALQATVVFERFVVQKVFGEQCEQLQQTIEFKEKTNPFEGGEKTTAPIRKELNEKTSNPFDEKKMNALLPESHIKKLNNKVNDKKPNPFGDDSDDVKENTKTPPKTKEKVQKKPNPFGEDTDDDESEESNIKKSDMKQTKKPNPFGEDSDDDNEKSDGKKNTQTVQTKKPNPFGEDSDEEEQQKEKQNIQGKKPNPFGEDSDDDVKGEPFVTKSITKNDTKILKKPNPFGEDSDEEDNKQLTTQIVNQKQQKKVNPFGEDSDDDSEDTKKRPIVKQSPKSVGKKPNPFGDSSSDESEETKVNPSPISLPAKMVDPKQKKENPFGDSSSDSEASKSSTKEEKKKPTFTESIKNAIINTITFSKDKEDTTKVEPLEEDQEEEYSEDTHIIKIGMLSKCFEPFMVDIVNAEATTLQKYISKQIVEENFVACFDGTLVSSKPVLAFFKKVLERIGDVTRGTPYKRLCEVSRKSYADYIFEIQKKIKAEAILKHCQVINTADVMNKKMLELIECREGIVMSEDNEIVSIKEVIKELVNYVLNNVKKVLDNFTKVRWDIGADKVDDSEDFANKTNTVIGWNFQNIKGKILANLYLIVCYDFCVKLAQNLFFDVFFKVGKMSENGARKMQMIFSSIKTFALKLNDVNGERCKMSGPSKQMSEEDFITNGRNAFNDIENTLKVIQVEDKNVALSLYQQICPDKSESDFEKIWKRKESGGIIKGGMKYITSFVK</sequence>
<evidence type="ECO:0000313" key="4">
    <source>
        <dbReference type="Proteomes" id="UP000014680"/>
    </source>
</evidence>
<feature type="compositionally biased region" description="Acidic residues" evidence="1">
    <location>
        <begin position="432"/>
        <end position="441"/>
    </location>
</feature>
<keyword evidence="4" id="KW-1185">Reference proteome</keyword>
<feature type="compositionally biased region" description="Basic and acidic residues" evidence="1">
    <location>
        <begin position="649"/>
        <end position="658"/>
    </location>
</feature>
<name>A0A0A1TX89_ENTIV</name>
<proteinExistence type="predicted"/>
<dbReference type="KEGG" id="eiv:EIN_134220"/>
<feature type="domain" description="Vps53 N-terminal" evidence="2">
    <location>
        <begin position="17"/>
        <end position="338"/>
    </location>
</feature>
<feature type="region of interest" description="Disordered" evidence="1">
    <location>
        <begin position="349"/>
        <end position="658"/>
    </location>
</feature>
<dbReference type="PANTHER" id="PTHR12820">
    <property type="entry name" value="VACUOLAR SORTING PROTEIN 53"/>
    <property type="match status" value="1"/>
</dbReference>
<feature type="compositionally biased region" description="Basic and acidic residues" evidence="1">
    <location>
        <begin position="442"/>
        <end position="451"/>
    </location>
</feature>
<dbReference type="Proteomes" id="UP000014680">
    <property type="component" value="Unassembled WGS sequence"/>
</dbReference>
<accession>A0A0A1TX89</accession>
<dbReference type="Pfam" id="PF04100">
    <property type="entry name" value="Vps53_N"/>
    <property type="match status" value="1"/>
</dbReference>
<dbReference type="GO" id="GO:0000938">
    <property type="term" value="C:GARP complex"/>
    <property type="evidence" value="ECO:0007669"/>
    <property type="project" value="InterPro"/>
</dbReference>
<gene>
    <name evidence="3" type="ORF">EIN_134220</name>
</gene>
<organism evidence="3 4">
    <name type="scientific">Entamoeba invadens IP1</name>
    <dbReference type="NCBI Taxonomy" id="370355"/>
    <lineage>
        <taxon>Eukaryota</taxon>
        <taxon>Amoebozoa</taxon>
        <taxon>Evosea</taxon>
        <taxon>Archamoebae</taxon>
        <taxon>Mastigamoebida</taxon>
        <taxon>Entamoebidae</taxon>
        <taxon>Entamoeba</taxon>
    </lineage>
</organism>
<dbReference type="InterPro" id="IPR007234">
    <property type="entry name" value="Vps53_N"/>
</dbReference>
<dbReference type="InterPro" id="IPR039766">
    <property type="entry name" value="Vps53"/>
</dbReference>
<dbReference type="AlphaFoldDB" id="A0A0A1TX89"/>